<keyword evidence="1" id="KW-0732">Signal</keyword>
<feature type="domain" description="DUF7906" evidence="2">
    <location>
        <begin position="83"/>
        <end position="293"/>
    </location>
</feature>
<dbReference type="EMBL" id="CM010724">
    <property type="protein sequence ID" value="RZC79893.1"/>
    <property type="molecule type" value="Genomic_DNA"/>
</dbReference>
<dbReference type="Pfam" id="PF25483">
    <property type="entry name" value="DUF7906"/>
    <property type="match status" value="1"/>
</dbReference>
<dbReference type="STRING" id="3469.A0A4Y7L2W9"/>
<accession>A0A4Y7L2W9</accession>
<gene>
    <name evidence="3" type="ORF">C5167_042470</name>
</gene>
<evidence type="ECO:0000313" key="3">
    <source>
        <dbReference type="EMBL" id="RZC79893.1"/>
    </source>
</evidence>
<dbReference type="Gramene" id="RZC79893">
    <property type="protein sequence ID" value="RZC79893"/>
    <property type="gene ID" value="C5167_042470"/>
</dbReference>
<feature type="signal peptide" evidence="1">
    <location>
        <begin position="1"/>
        <end position="26"/>
    </location>
</feature>
<evidence type="ECO:0000259" key="2">
    <source>
        <dbReference type="Pfam" id="PF25483"/>
    </source>
</evidence>
<feature type="chain" id="PRO_5021285668" description="DUF7906 domain-containing protein" evidence="1">
    <location>
        <begin position="27"/>
        <end position="1173"/>
    </location>
</feature>
<organism evidence="3 4">
    <name type="scientific">Papaver somniferum</name>
    <name type="common">Opium poppy</name>
    <dbReference type="NCBI Taxonomy" id="3469"/>
    <lineage>
        <taxon>Eukaryota</taxon>
        <taxon>Viridiplantae</taxon>
        <taxon>Streptophyta</taxon>
        <taxon>Embryophyta</taxon>
        <taxon>Tracheophyta</taxon>
        <taxon>Spermatophyta</taxon>
        <taxon>Magnoliopsida</taxon>
        <taxon>Ranunculales</taxon>
        <taxon>Papaveraceae</taxon>
        <taxon>Papaveroideae</taxon>
        <taxon>Papaver</taxon>
    </lineage>
</organism>
<keyword evidence="4" id="KW-1185">Reference proteome</keyword>
<protein>
    <recommendedName>
        <fullName evidence="2">DUF7906 domain-containing protein</fullName>
    </recommendedName>
</protein>
<proteinExistence type="predicted"/>
<dbReference type="InterPro" id="IPR057228">
    <property type="entry name" value="DUF7906"/>
</dbReference>
<reference evidence="3 4" key="1">
    <citation type="journal article" date="2018" name="Science">
        <title>The opium poppy genome and morphinan production.</title>
        <authorList>
            <person name="Guo L."/>
            <person name="Winzer T."/>
            <person name="Yang X."/>
            <person name="Li Y."/>
            <person name="Ning Z."/>
            <person name="He Z."/>
            <person name="Teodor R."/>
            <person name="Lu Y."/>
            <person name="Bowser T.A."/>
            <person name="Graham I.A."/>
            <person name="Ye K."/>
        </authorList>
    </citation>
    <scope>NUCLEOTIDE SEQUENCE [LARGE SCALE GENOMIC DNA]</scope>
    <source>
        <strain evidence="4">cv. HN1</strain>
        <tissue evidence="3">Leaves</tissue>
    </source>
</reference>
<dbReference type="PANTHER" id="PTHR31515:SF4">
    <property type="entry name" value="TRANSMEMBRANE PROTEIN"/>
    <property type="match status" value="1"/>
</dbReference>
<evidence type="ECO:0000313" key="4">
    <source>
        <dbReference type="Proteomes" id="UP000316621"/>
    </source>
</evidence>
<dbReference type="Proteomes" id="UP000316621">
    <property type="component" value="Chromosome 10"/>
</dbReference>
<dbReference type="PANTHER" id="PTHR31515">
    <property type="entry name" value="TRANSMEMBRANE PROTEIN-RELATED"/>
    <property type="match status" value="1"/>
</dbReference>
<dbReference type="AlphaFoldDB" id="A0A4Y7L2W9"/>
<name>A0A4Y7L2W9_PAPSO</name>
<sequence>MSSTTTAATFLLLLHLLLLISPTITSLPILGLDSFHTQQTHLDPQANNDSFLLLPSQLKKSLSTQSFTTISSLITSLLSLEISVPIHLKLVGSFSSDSESLLTNFISAAHFSDQFQIIGSDTHDHHLSIKHSLHLDVSHSPSLSTQIAESIKSEIGVTTTNLRTPLVSIPYLVVDKIVKKDFEKEQPAQGVYIYLLNLNSQSKPYAYSYGAGESSLAYTKCAGSIWTGKERYLWIDLAAGPVDYGPALSGDGVMPKGEFHPLAALHGRPKSQKALLSDLASLVWSAYQVLLVPSLRVSVPLMNSLIVEFIHVHESENKDLNGLDWNSIERTFMDEANAGGLLLGGQSLKFKTYDVSFKDCPLCTYAIAASTNSFTSRFLFENYTLIASEYLDSKGLHQILSDSVDELRKAAGIPEEDYSSHVLPVYVFDLEYNRLMMLDRYHQSIAFKDMVIAVRTKNTQTVSDYSCNGRHVMTQTRKLERPVVGSILQSMWGVSPTHLKWSPRHNNTLVDYTWSIGQTPFGPFSESSTLSFVQKDAARRNVLVSALNDTVTSAINLLESISAHGGDRKLLKQGRHVEFVQRWNMLKYKLDKVVSALSHMDFEKALYYYRSSDHDLFAIHNLVYHATEEMESSLVCFKDPPFPWGAVSIAGEISTGTISGVMAISNSGVMKMLKSETSTGPRVYRIWANVLDCLKRLKWSPVQPQPLTPRLAPNNSKTLRKSFFQQNPKISKRLYSLHLQQVREKIIGVFISSTEMSLLDLIKEAAAAADSETSVESKYPIVLNAIPILTDLKAAKDDTDDTKIIKRVEGWKVSETDTEIIESGNKFTRRLKKKLKNPKSFNTDEFLEILHSFLKKIVDLLNLSDDDVSSSVCLMLEKSGVFIGKNVLSLILEASLKLESDDFVSIFKYFLTPPKGLNKNMISVREDWENQANLAIESCSSRRNDKSVLAKEASILLMVAYDEFTSAELCLHYLFASSNPDSLTLSYVLSRLTGTEMLSLIKYLGKWLKKYEKFPQASPCPKAGKKLGLNACDWVPSLKSIVKYIGLVLDEHFSKLVLYTEFQEELRLINGVVQSLASEARLCCSVADVVENLKLETQKLPVLAEGRECKPWWWCSGKGTSVPYKVVASASNTQQESVDYVFLLQLQENLGVGTTSLAATRCTGTVQLLCEIS</sequence>
<evidence type="ECO:0000256" key="1">
    <source>
        <dbReference type="SAM" id="SignalP"/>
    </source>
</evidence>